<name>A0A0F7L579_9VIRU</name>
<evidence type="ECO:0000313" key="2">
    <source>
        <dbReference type="EMBL" id="AKH46156.1"/>
    </source>
</evidence>
<feature type="region of interest" description="Disordered" evidence="1">
    <location>
        <begin position="1"/>
        <end position="26"/>
    </location>
</feature>
<accession>A0A0F7L579</accession>
<protein>
    <submittedName>
        <fullName evidence="2">Uncharacterized protein</fullName>
    </submittedName>
</protein>
<reference evidence="2" key="2">
    <citation type="submission" date="2015-03" db="EMBL/GenBank/DDBJ databases">
        <authorList>
            <person name="Chow C.-E.T."/>
            <person name="Winget D.M."/>
            <person name="White R.A.III."/>
            <person name="Hallam S.J."/>
            <person name="Suttle C.A."/>
        </authorList>
    </citation>
    <scope>NUCLEOTIDE SEQUENCE</scope>
    <source>
        <strain evidence="2">Anoxic3_4</strain>
    </source>
</reference>
<reference evidence="2" key="1">
    <citation type="journal article" date="2015" name="Front. Microbiol.">
        <title>Combining genomic sequencing methods to explore viral diversity and reveal potential virus-host interactions.</title>
        <authorList>
            <person name="Chow C.E."/>
            <person name="Winget D.M."/>
            <person name="White R.A.III."/>
            <person name="Hallam S.J."/>
            <person name="Suttle C.A."/>
        </authorList>
    </citation>
    <scope>NUCLEOTIDE SEQUENCE</scope>
    <source>
        <strain evidence="2">Anoxic3_4</strain>
    </source>
</reference>
<sequence>MILLSRKKPANKRVARAPKRSTTNEKRTQRFYPWLEKRKQRHAEKAQNFTAKYHKFCTKTSAKVRTREARYDRNNVTDYQHQNGKTAGRGKGDKLCCGSCRKITEKSSAQTV</sequence>
<dbReference type="EMBL" id="KR029579">
    <property type="protein sequence ID" value="AKH46156.1"/>
    <property type="molecule type" value="Genomic_DNA"/>
</dbReference>
<evidence type="ECO:0000256" key="1">
    <source>
        <dbReference type="SAM" id="MobiDB-lite"/>
    </source>
</evidence>
<proteinExistence type="predicted"/>
<feature type="compositionally biased region" description="Basic residues" evidence="1">
    <location>
        <begin position="1"/>
        <end position="19"/>
    </location>
</feature>
<organism evidence="2">
    <name type="scientific">uncultured marine virus</name>
    <dbReference type="NCBI Taxonomy" id="186617"/>
    <lineage>
        <taxon>Viruses</taxon>
        <taxon>environmental samples</taxon>
    </lineage>
</organism>